<proteinExistence type="predicted"/>
<accession>A0A0F9P7M4</accession>
<reference evidence="1" key="1">
    <citation type="journal article" date="2015" name="Nature">
        <title>Complex archaea that bridge the gap between prokaryotes and eukaryotes.</title>
        <authorList>
            <person name="Spang A."/>
            <person name="Saw J.H."/>
            <person name="Jorgensen S.L."/>
            <person name="Zaremba-Niedzwiedzka K."/>
            <person name="Martijn J."/>
            <person name="Lind A.E."/>
            <person name="van Eijk R."/>
            <person name="Schleper C."/>
            <person name="Guy L."/>
            <person name="Ettema T.J."/>
        </authorList>
    </citation>
    <scope>NUCLEOTIDE SEQUENCE</scope>
</reference>
<evidence type="ECO:0000313" key="1">
    <source>
        <dbReference type="EMBL" id="KKM89417.1"/>
    </source>
</evidence>
<dbReference type="AlphaFoldDB" id="A0A0F9P7M4"/>
<organism evidence="1">
    <name type="scientific">marine sediment metagenome</name>
    <dbReference type="NCBI Taxonomy" id="412755"/>
    <lineage>
        <taxon>unclassified sequences</taxon>
        <taxon>metagenomes</taxon>
        <taxon>ecological metagenomes</taxon>
    </lineage>
</organism>
<name>A0A0F9P7M4_9ZZZZ</name>
<dbReference type="EMBL" id="LAZR01006818">
    <property type="protein sequence ID" value="KKM89417.1"/>
    <property type="molecule type" value="Genomic_DNA"/>
</dbReference>
<gene>
    <name evidence="1" type="ORF">LCGC14_1248840</name>
</gene>
<sequence length="80" mass="9488">MSKPKVEYRIVCPNFGTRGHSTHVHPKKTLVKAQERAAAQDRLYEHLAKVKPEPMYSYYRSEIGWRVQTRTITEWEEVNE</sequence>
<protein>
    <submittedName>
        <fullName evidence="1">Uncharacterized protein</fullName>
    </submittedName>
</protein>
<comment type="caution">
    <text evidence="1">The sequence shown here is derived from an EMBL/GenBank/DDBJ whole genome shotgun (WGS) entry which is preliminary data.</text>
</comment>